<dbReference type="GO" id="GO:0042597">
    <property type="term" value="C:periplasmic space"/>
    <property type="evidence" value="ECO:0007669"/>
    <property type="project" value="UniProtKB-SubCell"/>
</dbReference>
<dbReference type="EMBL" id="SWDV01000028">
    <property type="protein sequence ID" value="TLX73586.1"/>
    <property type="molecule type" value="Genomic_DNA"/>
</dbReference>
<feature type="binding site" description="covalent" evidence="8">
    <location>
        <position position="124"/>
    </location>
    <ligand>
        <name>heme c</name>
        <dbReference type="ChEBI" id="CHEBI:61717"/>
        <label>2</label>
    </ligand>
</feature>
<keyword evidence="2" id="KW-0813">Transport</keyword>
<reference evidence="12 13" key="1">
    <citation type="submission" date="2019-04" db="EMBL/GenBank/DDBJ databases">
        <authorList>
            <person name="Li M."/>
        </authorList>
    </citation>
    <scope>NUCLEOTIDE SEQUENCE [LARGE SCALE GENOMIC DNA]</scope>
    <source>
        <strain evidence="12 13">LAM1902</strain>
    </source>
</reference>
<comment type="PTM">
    <text evidence="8">Binds 2 heme c groups covalently per subunit.</text>
</comment>
<protein>
    <submittedName>
        <fullName evidence="12">Cytochrome c</fullName>
    </submittedName>
</protein>
<feature type="binding site" description="axial binding residue" evidence="9">
    <location>
        <position position="128"/>
    </location>
    <ligand>
        <name>heme c</name>
        <dbReference type="ChEBI" id="CHEBI:61717"/>
        <label>2</label>
    </ligand>
    <ligandPart>
        <name>Fe</name>
        <dbReference type="ChEBI" id="CHEBI:18248"/>
    </ligandPart>
</feature>
<keyword evidence="10" id="KW-0732">Signal</keyword>
<dbReference type="PANTHER" id="PTHR33751:SF9">
    <property type="entry name" value="CYTOCHROME C4"/>
    <property type="match status" value="1"/>
</dbReference>
<comment type="subcellular location">
    <subcellularLocation>
        <location evidence="1">Periplasm</location>
    </subcellularLocation>
</comment>
<evidence type="ECO:0000256" key="10">
    <source>
        <dbReference type="SAM" id="SignalP"/>
    </source>
</evidence>
<evidence type="ECO:0000256" key="1">
    <source>
        <dbReference type="ARBA" id="ARBA00004418"/>
    </source>
</evidence>
<dbReference type="SUPFAM" id="SSF46626">
    <property type="entry name" value="Cytochrome c"/>
    <property type="match status" value="2"/>
</dbReference>
<accession>A0A5R9QU55</accession>
<evidence type="ECO:0000256" key="7">
    <source>
        <dbReference type="ARBA" id="ARBA00023004"/>
    </source>
</evidence>
<evidence type="ECO:0000256" key="8">
    <source>
        <dbReference type="PIRSR" id="PIRSR000005-1"/>
    </source>
</evidence>
<comment type="caution">
    <text evidence="12">The sequence shown here is derived from an EMBL/GenBank/DDBJ whole genome shotgun (WGS) entry which is preliminary data.</text>
</comment>
<feature type="domain" description="Cytochrome c" evidence="11">
    <location>
        <begin position="3"/>
        <end position="101"/>
    </location>
</feature>
<dbReference type="InterPro" id="IPR036909">
    <property type="entry name" value="Cyt_c-like_dom_sf"/>
</dbReference>
<keyword evidence="7 9" id="KW-0408">Iron</keyword>
<dbReference type="PROSITE" id="PS51007">
    <property type="entry name" value="CYTC"/>
    <property type="match status" value="2"/>
</dbReference>
<evidence type="ECO:0000256" key="6">
    <source>
        <dbReference type="ARBA" id="ARBA00022982"/>
    </source>
</evidence>
<dbReference type="GO" id="GO:0009055">
    <property type="term" value="F:electron transfer activity"/>
    <property type="evidence" value="ECO:0007669"/>
    <property type="project" value="InterPro"/>
</dbReference>
<feature type="binding site" description="covalent" evidence="8">
    <location>
        <position position="30"/>
    </location>
    <ligand>
        <name>heme c</name>
        <dbReference type="ChEBI" id="CHEBI:61717"/>
        <label>1</label>
    </ligand>
</feature>
<dbReference type="RefSeq" id="WP_138525285.1">
    <property type="nucleotide sequence ID" value="NZ_JAOCBK010000005.1"/>
</dbReference>
<sequence length="212" mass="22448">MKPCLSVGLLLLAATFHLRAENLTETCAACHGDQGQGNAALGAPRLAGQQADYLLRQLQAFKAGQRGYDPQDSQGAQMRAVATGLVETDLEPLARHYAQQPAPVSSATPGAGSAQGEALYQGSCAACHGPQAQGFAHLKTPSLRILDARYIERQLTHYTRGLRGGEAHADELGIWMRGIALQIRSAEDRRAIVDYLAGLSTPATPAAQQVGH</sequence>
<keyword evidence="5" id="KW-0574">Periplasm</keyword>
<evidence type="ECO:0000256" key="5">
    <source>
        <dbReference type="ARBA" id="ARBA00022764"/>
    </source>
</evidence>
<dbReference type="AlphaFoldDB" id="A0A5R9QU55"/>
<feature type="domain" description="Cytochrome c" evidence="11">
    <location>
        <begin position="111"/>
        <end position="200"/>
    </location>
</feature>
<feature type="signal peptide" evidence="10">
    <location>
        <begin position="1"/>
        <end position="20"/>
    </location>
</feature>
<evidence type="ECO:0000313" key="13">
    <source>
        <dbReference type="Proteomes" id="UP000306635"/>
    </source>
</evidence>
<dbReference type="GO" id="GO:0005506">
    <property type="term" value="F:iron ion binding"/>
    <property type="evidence" value="ECO:0007669"/>
    <property type="project" value="InterPro"/>
</dbReference>
<dbReference type="InterPro" id="IPR024167">
    <property type="entry name" value="Cytochrome_c4-like"/>
</dbReference>
<dbReference type="Proteomes" id="UP000306635">
    <property type="component" value="Unassembled WGS sequence"/>
</dbReference>
<dbReference type="GO" id="GO:0020037">
    <property type="term" value="F:heme binding"/>
    <property type="evidence" value="ECO:0007669"/>
    <property type="project" value="InterPro"/>
</dbReference>
<evidence type="ECO:0000256" key="9">
    <source>
        <dbReference type="PIRSR" id="PIRSR000005-2"/>
    </source>
</evidence>
<keyword evidence="13" id="KW-1185">Reference proteome</keyword>
<keyword evidence="4 9" id="KW-0479">Metal-binding</keyword>
<evidence type="ECO:0000256" key="4">
    <source>
        <dbReference type="ARBA" id="ARBA00022723"/>
    </source>
</evidence>
<dbReference type="Gene3D" id="1.10.760.10">
    <property type="entry name" value="Cytochrome c-like domain"/>
    <property type="match status" value="2"/>
</dbReference>
<feature type="binding site" description="covalent" evidence="8">
    <location>
        <position position="27"/>
    </location>
    <ligand>
        <name>heme c</name>
        <dbReference type="ChEBI" id="CHEBI:61717"/>
        <label>1</label>
    </ligand>
</feature>
<proteinExistence type="predicted"/>
<evidence type="ECO:0000256" key="3">
    <source>
        <dbReference type="ARBA" id="ARBA00022617"/>
    </source>
</evidence>
<dbReference type="InterPro" id="IPR050597">
    <property type="entry name" value="Cytochrome_c_Oxidase_Subunit"/>
</dbReference>
<evidence type="ECO:0000256" key="2">
    <source>
        <dbReference type="ARBA" id="ARBA00022448"/>
    </source>
</evidence>
<keyword evidence="6" id="KW-0249">Electron transport</keyword>
<dbReference type="Pfam" id="PF00034">
    <property type="entry name" value="Cytochrom_C"/>
    <property type="match status" value="2"/>
</dbReference>
<feature type="binding site" description="covalent" evidence="8">
    <location>
        <position position="127"/>
    </location>
    <ligand>
        <name>heme c</name>
        <dbReference type="ChEBI" id="CHEBI:61717"/>
        <label>2</label>
    </ligand>
</feature>
<name>A0A5R9QU55_9PSED</name>
<dbReference type="InterPro" id="IPR009056">
    <property type="entry name" value="Cyt_c-like_dom"/>
</dbReference>
<gene>
    <name evidence="12" type="ORF">FAS41_20530</name>
</gene>
<evidence type="ECO:0000313" key="12">
    <source>
        <dbReference type="EMBL" id="TLX73586.1"/>
    </source>
</evidence>
<organism evidence="12 13">
    <name type="scientific">Pseudomonas nicosulfuronedens</name>
    <dbReference type="NCBI Taxonomy" id="2571105"/>
    <lineage>
        <taxon>Bacteria</taxon>
        <taxon>Pseudomonadati</taxon>
        <taxon>Pseudomonadota</taxon>
        <taxon>Gammaproteobacteria</taxon>
        <taxon>Pseudomonadales</taxon>
        <taxon>Pseudomonadaceae</taxon>
        <taxon>Pseudomonas</taxon>
    </lineage>
</organism>
<keyword evidence="3 8" id="KW-0349">Heme</keyword>
<dbReference type="PIRSF" id="PIRSF000005">
    <property type="entry name" value="Cytochrome_c4"/>
    <property type="match status" value="1"/>
</dbReference>
<feature type="chain" id="PRO_5024424001" evidence="10">
    <location>
        <begin position="21"/>
        <end position="212"/>
    </location>
</feature>
<dbReference type="OrthoDB" id="9773456at2"/>
<evidence type="ECO:0000259" key="11">
    <source>
        <dbReference type="PROSITE" id="PS51007"/>
    </source>
</evidence>
<feature type="binding site" description="axial binding residue" evidence="9">
    <location>
        <position position="176"/>
    </location>
    <ligand>
        <name>heme c</name>
        <dbReference type="ChEBI" id="CHEBI:61717"/>
        <label>2</label>
    </ligand>
    <ligandPart>
        <name>Fe</name>
        <dbReference type="ChEBI" id="CHEBI:18248"/>
    </ligandPart>
</feature>
<dbReference type="PANTHER" id="PTHR33751">
    <property type="entry name" value="CBB3-TYPE CYTOCHROME C OXIDASE SUBUNIT FIXP"/>
    <property type="match status" value="1"/>
</dbReference>
<feature type="binding site" description="axial binding residue" evidence="9">
    <location>
        <position position="31"/>
    </location>
    <ligand>
        <name>heme c</name>
        <dbReference type="ChEBI" id="CHEBI:61717"/>
        <label>1</label>
    </ligand>
    <ligandPart>
        <name>Fe</name>
        <dbReference type="ChEBI" id="CHEBI:18248"/>
    </ligandPart>
</feature>
<feature type="binding site" description="axial binding residue" evidence="9">
    <location>
        <position position="78"/>
    </location>
    <ligand>
        <name>heme c</name>
        <dbReference type="ChEBI" id="CHEBI:61717"/>
        <label>1</label>
    </ligand>
    <ligandPart>
        <name>Fe</name>
        <dbReference type="ChEBI" id="CHEBI:18248"/>
    </ligandPart>
</feature>